<reference evidence="9 10" key="1">
    <citation type="submission" date="2019-02" db="EMBL/GenBank/DDBJ databases">
        <title>Deep-cultivation of Planctomycetes and their phenomic and genomic characterization uncovers novel biology.</title>
        <authorList>
            <person name="Wiegand S."/>
            <person name="Jogler M."/>
            <person name="Boedeker C."/>
            <person name="Pinto D."/>
            <person name="Vollmers J."/>
            <person name="Rivas-Marin E."/>
            <person name="Kohn T."/>
            <person name="Peeters S.H."/>
            <person name="Heuer A."/>
            <person name="Rast P."/>
            <person name="Oberbeckmann S."/>
            <person name="Bunk B."/>
            <person name="Jeske O."/>
            <person name="Meyerdierks A."/>
            <person name="Storesund J.E."/>
            <person name="Kallscheuer N."/>
            <person name="Luecker S."/>
            <person name="Lage O.M."/>
            <person name="Pohl T."/>
            <person name="Merkel B.J."/>
            <person name="Hornburger P."/>
            <person name="Mueller R.-W."/>
            <person name="Bruemmer F."/>
            <person name="Labrenz M."/>
            <person name="Spormann A.M."/>
            <person name="Op Den Camp H."/>
            <person name="Overmann J."/>
            <person name="Amann R."/>
            <person name="Jetten M.S.M."/>
            <person name="Mascher T."/>
            <person name="Medema M.H."/>
            <person name="Devos D.P."/>
            <person name="Kaster A.-K."/>
            <person name="Ovreas L."/>
            <person name="Rohde M."/>
            <person name="Galperin M.Y."/>
            <person name="Jogler C."/>
        </authorList>
    </citation>
    <scope>NUCLEOTIDE SEQUENCE [LARGE SCALE GENOMIC DNA]</scope>
    <source>
        <strain evidence="9 10">Pla100</strain>
    </source>
</reference>
<evidence type="ECO:0000259" key="8">
    <source>
        <dbReference type="Pfam" id="PF06271"/>
    </source>
</evidence>
<keyword evidence="2" id="KW-1003">Cell membrane</keyword>
<feature type="transmembrane region" description="Helical" evidence="7">
    <location>
        <begin position="83"/>
        <end position="103"/>
    </location>
</feature>
<proteinExistence type="predicted"/>
<dbReference type="PANTHER" id="PTHR36115">
    <property type="entry name" value="PROLINE-RICH ANTIGEN HOMOLOG-RELATED"/>
    <property type="match status" value="1"/>
</dbReference>
<organism evidence="9 10">
    <name type="scientific">Neorhodopirellula pilleata</name>
    <dbReference type="NCBI Taxonomy" id="2714738"/>
    <lineage>
        <taxon>Bacteria</taxon>
        <taxon>Pseudomonadati</taxon>
        <taxon>Planctomycetota</taxon>
        <taxon>Planctomycetia</taxon>
        <taxon>Pirellulales</taxon>
        <taxon>Pirellulaceae</taxon>
        <taxon>Neorhodopirellula</taxon>
    </lineage>
</organism>
<dbReference type="InterPro" id="IPR051791">
    <property type="entry name" value="Pra-immunoreactive"/>
</dbReference>
<dbReference type="EMBL" id="SJPM01000014">
    <property type="protein sequence ID" value="TWT91663.1"/>
    <property type="molecule type" value="Genomic_DNA"/>
</dbReference>
<feature type="domain" description="RDD" evidence="8">
    <location>
        <begin position="40"/>
        <end position="174"/>
    </location>
</feature>
<evidence type="ECO:0000313" key="9">
    <source>
        <dbReference type="EMBL" id="TWT91663.1"/>
    </source>
</evidence>
<sequence>MSPNPYQVENSNATPQNPYQTPSEAGFVLPHQSADEAELAGRMNRLGAAMLDGIISLAVMTPILWFTGYLTRAMGENVTLTELILQSIGGMVIFLLIQGYFLANRGQTLGKMAAGIRIVSVQDGRLVPFGKLIGLRYLPLWLLQVIPFANFLGLIDALFIFRQDRRCVHDLLAGTKVVNV</sequence>
<evidence type="ECO:0000256" key="3">
    <source>
        <dbReference type="ARBA" id="ARBA00022692"/>
    </source>
</evidence>
<keyword evidence="5 7" id="KW-0472">Membrane</keyword>
<dbReference type="Pfam" id="PF06271">
    <property type="entry name" value="RDD"/>
    <property type="match status" value="1"/>
</dbReference>
<keyword evidence="3 7" id="KW-0812">Transmembrane</keyword>
<feature type="transmembrane region" description="Helical" evidence="7">
    <location>
        <begin position="48"/>
        <end position="71"/>
    </location>
</feature>
<accession>A0A5C5ZZA8</accession>
<feature type="transmembrane region" description="Helical" evidence="7">
    <location>
        <begin position="141"/>
        <end position="161"/>
    </location>
</feature>
<keyword evidence="10" id="KW-1185">Reference proteome</keyword>
<dbReference type="GO" id="GO:0005886">
    <property type="term" value="C:plasma membrane"/>
    <property type="evidence" value="ECO:0007669"/>
    <property type="project" value="UniProtKB-SubCell"/>
</dbReference>
<dbReference type="InterPro" id="IPR010432">
    <property type="entry name" value="RDD"/>
</dbReference>
<dbReference type="Proteomes" id="UP000316213">
    <property type="component" value="Unassembled WGS sequence"/>
</dbReference>
<comment type="caution">
    <text evidence="9">The sequence shown here is derived from an EMBL/GenBank/DDBJ whole genome shotgun (WGS) entry which is preliminary data.</text>
</comment>
<evidence type="ECO:0000256" key="7">
    <source>
        <dbReference type="SAM" id="Phobius"/>
    </source>
</evidence>
<feature type="compositionally biased region" description="Polar residues" evidence="6">
    <location>
        <begin position="1"/>
        <end position="23"/>
    </location>
</feature>
<protein>
    <submittedName>
        <fullName evidence="9">RDD family protein</fullName>
    </submittedName>
</protein>
<evidence type="ECO:0000256" key="2">
    <source>
        <dbReference type="ARBA" id="ARBA00022475"/>
    </source>
</evidence>
<dbReference type="AlphaFoldDB" id="A0A5C5ZZA8"/>
<name>A0A5C5ZZA8_9BACT</name>
<evidence type="ECO:0000256" key="6">
    <source>
        <dbReference type="SAM" id="MobiDB-lite"/>
    </source>
</evidence>
<gene>
    <name evidence="9" type="ORF">Pla100_50820</name>
</gene>
<evidence type="ECO:0000313" key="10">
    <source>
        <dbReference type="Proteomes" id="UP000316213"/>
    </source>
</evidence>
<feature type="region of interest" description="Disordered" evidence="6">
    <location>
        <begin position="1"/>
        <end position="26"/>
    </location>
</feature>
<evidence type="ECO:0000256" key="4">
    <source>
        <dbReference type="ARBA" id="ARBA00022989"/>
    </source>
</evidence>
<dbReference type="RefSeq" id="WP_146581075.1">
    <property type="nucleotide sequence ID" value="NZ_SJPM01000014.1"/>
</dbReference>
<evidence type="ECO:0000256" key="5">
    <source>
        <dbReference type="ARBA" id="ARBA00023136"/>
    </source>
</evidence>
<evidence type="ECO:0000256" key="1">
    <source>
        <dbReference type="ARBA" id="ARBA00004651"/>
    </source>
</evidence>
<keyword evidence="4 7" id="KW-1133">Transmembrane helix</keyword>
<comment type="subcellular location">
    <subcellularLocation>
        <location evidence="1">Cell membrane</location>
        <topology evidence="1">Multi-pass membrane protein</topology>
    </subcellularLocation>
</comment>
<dbReference type="OrthoDB" id="8612316at2"/>
<dbReference type="PANTHER" id="PTHR36115:SF4">
    <property type="entry name" value="MEMBRANE PROTEIN"/>
    <property type="match status" value="1"/>
</dbReference>